<dbReference type="NCBIfam" id="TIGR00360">
    <property type="entry name" value="ComEC_N-term"/>
    <property type="match status" value="1"/>
</dbReference>
<evidence type="ECO:0000256" key="4">
    <source>
        <dbReference type="ARBA" id="ARBA00022989"/>
    </source>
</evidence>
<feature type="transmembrane region" description="Helical" evidence="6">
    <location>
        <begin position="400"/>
        <end position="425"/>
    </location>
</feature>
<dbReference type="PANTHER" id="PTHR30619:SF1">
    <property type="entry name" value="RECOMBINATION PROTEIN 2"/>
    <property type="match status" value="1"/>
</dbReference>
<dbReference type="Proteomes" id="UP000245590">
    <property type="component" value="Unassembled WGS sequence"/>
</dbReference>
<name>A0A2U2RI31_9MICO</name>
<feature type="transmembrane region" description="Helical" evidence="6">
    <location>
        <begin position="300"/>
        <end position="326"/>
    </location>
</feature>
<keyword evidence="4 6" id="KW-1133">Transmembrane helix</keyword>
<evidence type="ECO:0000256" key="2">
    <source>
        <dbReference type="ARBA" id="ARBA00022475"/>
    </source>
</evidence>
<feature type="transmembrane region" description="Helical" evidence="6">
    <location>
        <begin position="54"/>
        <end position="75"/>
    </location>
</feature>
<dbReference type="InterPro" id="IPR036866">
    <property type="entry name" value="RibonucZ/Hydroxyglut_hydro"/>
</dbReference>
<feature type="domain" description="Metallo-beta-lactamase" evidence="7">
    <location>
        <begin position="532"/>
        <end position="708"/>
    </location>
</feature>
<sequence>MGTRADLRILPAATALWGLAVLGIATGVRIQLLAMLALALLALLVAVCVRRPRVLRAVGAHLVLLALGAVLLVPATGRQEAAALTLEDAAGSGRILEAQAVASGDAAASSSSLPGAQDRRQVMARLPAGPVRIGVDAAMLWASSSVLLTGDQETLGAVRDHDHLRLRATVASADGFVVLAVTRLEVVSTPHGPAARIRESARGSTSDLPADEAALARGMTTGDTSGMSESTEEIMRRAGISHLVAVSGANIALVLGAVLVPCLLLGIPRRPRLVLAGLAGAAYVALVGDEPSVLRAATMAAPILVARFLGVRVSPLAALSATIALWSSLDPARAASIGFLLSALATGAILLLAPVLARALVAVSGERVSRTWALVLAVPFSAQAVCTPVLILLTPEISIWAVGVNMAVAPIVGPATVIGMVATVLSPFVPGIAHVLWQVCAGGAHLIILVARTADGLPGSRIAVPEGAAGVVLALGVLALVVIAALGHRSRAVRFVLAAVLVAVLAPPVYQRLPLPGSGIQDWRVAACAVGQGDAVLLREDAARGEDPATVLVDTGPDPDALRRCLDRMQVQRIDLLVLTHPHADHVGGIEALTGRRTPLAQWVCPLPEAAARTVPGAPTQVATTGTTSRQGDLGLEVLWPPSAATVREASSRETGGEDDDFNDCSVTIAATWPDGTRYVGLGDLEPIAQAQLLAGGVREADVVKTAHHGSRRQEPALYDALSPQLMLFTAGRDNSFGHPTAQALGIARREGAGSARTDVDGTVVLTSDQPLVPRGVGRPG</sequence>
<comment type="subcellular location">
    <subcellularLocation>
        <location evidence="1">Cell membrane</location>
        <topology evidence="1">Multi-pass membrane protein</topology>
    </subcellularLocation>
</comment>
<reference evidence="8 9" key="1">
    <citation type="submission" date="2018-05" db="EMBL/GenBank/DDBJ databases">
        <title>Brachybacterium sp. M1HQ-2T, whole genome shotgun sequence.</title>
        <authorList>
            <person name="Tuo L."/>
        </authorList>
    </citation>
    <scope>NUCLEOTIDE SEQUENCE [LARGE SCALE GENOMIC DNA]</scope>
    <source>
        <strain evidence="8 9">M1HQ-2</strain>
    </source>
</reference>
<feature type="transmembrane region" description="Helical" evidence="6">
    <location>
        <begin position="372"/>
        <end position="393"/>
    </location>
</feature>
<dbReference type="InterPro" id="IPR004477">
    <property type="entry name" value="ComEC_N"/>
</dbReference>
<dbReference type="EMBL" id="QFKX01000005">
    <property type="protein sequence ID" value="PWH05537.1"/>
    <property type="molecule type" value="Genomic_DNA"/>
</dbReference>
<dbReference type="SMART" id="SM00849">
    <property type="entry name" value="Lactamase_B"/>
    <property type="match status" value="1"/>
</dbReference>
<feature type="transmembrane region" description="Helical" evidence="6">
    <location>
        <begin position="431"/>
        <end position="451"/>
    </location>
</feature>
<dbReference type="PANTHER" id="PTHR30619">
    <property type="entry name" value="DNA INTERNALIZATION/COMPETENCE PROTEIN COMEC/REC2"/>
    <property type="match status" value="1"/>
</dbReference>
<feature type="transmembrane region" description="Helical" evidence="6">
    <location>
        <begin position="463"/>
        <end position="486"/>
    </location>
</feature>
<evidence type="ECO:0000259" key="7">
    <source>
        <dbReference type="SMART" id="SM00849"/>
    </source>
</evidence>
<proteinExistence type="predicted"/>
<dbReference type="SUPFAM" id="SSF56281">
    <property type="entry name" value="Metallo-hydrolase/oxidoreductase"/>
    <property type="match status" value="1"/>
</dbReference>
<comment type="caution">
    <text evidence="8">The sequence shown here is derived from an EMBL/GenBank/DDBJ whole genome shotgun (WGS) entry which is preliminary data.</text>
</comment>
<feature type="transmembrane region" description="Helical" evidence="6">
    <location>
        <begin position="338"/>
        <end position="360"/>
    </location>
</feature>
<evidence type="ECO:0000256" key="3">
    <source>
        <dbReference type="ARBA" id="ARBA00022692"/>
    </source>
</evidence>
<keyword evidence="5 6" id="KW-0472">Membrane</keyword>
<evidence type="ECO:0000256" key="6">
    <source>
        <dbReference type="SAM" id="Phobius"/>
    </source>
</evidence>
<keyword evidence="3 6" id="KW-0812">Transmembrane</keyword>
<dbReference type="AlphaFoldDB" id="A0A2U2RI31"/>
<organism evidence="8 9">
    <name type="scientific">Brachybacterium endophyticum</name>
    <dbReference type="NCBI Taxonomy" id="2182385"/>
    <lineage>
        <taxon>Bacteria</taxon>
        <taxon>Bacillati</taxon>
        <taxon>Actinomycetota</taxon>
        <taxon>Actinomycetes</taxon>
        <taxon>Micrococcales</taxon>
        <taxon>Dermabacteraceae</taxon>
        <taxon>Brachybacterium</taxon>
    </lineage>
</organism>
<evidence type="ECO:0000313" key="8">
    <source>
        <dbReference type="EMBL" id="PWH05537.1"/>
    </source>
</evidence>
<dbReference type="GO" id="GO:0005886">
    <property type="term" value="C:plasma membrane"/>
    <property type="evidence" value="ECO:0007669"/>
    <property type="project" value="UniProtKB-SubCell"/>
</dbReference>
<dbReference type="OrthoDB" id="7177610at2"/>
<dbReference type="Gene3D" id="3.60.15.10">
    <property type="entry name" value="Ribonuclease Z/Hydroxyacylglutathione hydrolase-like"/>
    <property type="match status" value="1"/>
</dbReference>
<feature type="transmembrane region" description="Helical" evidence="6">
    <location>
        <begin position="7"/>
        <end position="24"/>
    </location>
</feature>
<gene>
    <name evidence="8" type="ORF">DEO23_13310</name>
</gene>
<feature type="transmembrane region" description="Helical" evidence="6">
    <location>
        <begin position="243"/>
        <end position="265"/>
    </location>
</feature>
<evidence type="ECO:0000256" key="1">
    <source>
        <dbReference type="ARBA" id="ARBA00004651"/>
    </source>
</evidence>
<dbReference type="InterPro" id="IPR052159">
    <property type="entry name" value="Competence_DNA_uptake"/>
</dbReference>
<dbReference type="InterPro" id="IPR001279">
    <property type="entry name" value="Metallo-B-lactamas"/>
</dbReference>
<feature type="transmembrane region" description="Helical" evidence="6">
    <location>
        <begin position="492"/>
        <end position="510"/>
    </location>
</feature>
<keyword evidence="9" id="KW-1185">Reference proteome</keyword>
<protein>
    <submittedName>
        <fullName evidence="8">Competence protein ComEC</fullName>
    </submittedName>
</protein>
<evidence type="ECO:0000256" key="5">
    <source>
        <dbReference type="ARBA" id="ARBA00023136"/>
    </source>
</evidence>
<feature type="transmembrane region" description="Helical" evidence="6">
    <location>
        <begin position="30"/>
        <end position="49"/>
    </location>
</feature>
<dbReference type="Pfam" id="PF00753">
    <property type="entry name" value="Lactamase_B"/>
    <property type="match status" value="1"/>
</dbReference>
<keyword evidence="2" id="KW-1003">Cell membrane</keyword>
<dbReference type="RefSeq" id="WP_109276501.1">
    <property type="nucleotide sequence ID" value="NZ_QFKX01000005.1"/>
</dbReference>
<dbReference type="Pfam" id="PF03772">
    <property type="entry name" value="Competence"/>
    <property type="match status" value="1"/>
</dbReference>
<accession>A0A2U2RI31</accession>
<evidence type="ECO:0000313" key="9">
    <source>
        <dbReference type="Proteomes" id="UP000245590"/>
    </source>
</evidence>